<gene>
    <name evidence="1" type="ORF">C5467_11395</name>
</gene>
<sequence>MLHFAFVLAEQLGEIDPYKILSLPVSTLNEWQAYYRLKNRRDERHDTYQPATATPISCGTIQEQCDAVVKLLS</sequence>
<protein>
    <submittedName>
        <fullName evidence="1">Tail assembly chaperone</fullName>
    </submittedName>
</protein>
<proteinExistence type="predicted"/>
<dbReference type="Proteomes" id="UP000295598">
    <property type="component" value="Unassembled WGS sequence"/>
</dbReference>
<organism evidence="1 2">
    <name type="scientific">Photorhabdus khanii subsp. guanajuatensis</name>
    <dbReference type="NCBI Taxonomy" id="2100166"/>
    <lineage>
        <taxon>Bacteria</taxon>
        <taxon>Pseudomonadati</taxon>
        <taxon>Pseudomonadota</taxon>
        <taxon>Gammaproteobacteria</taxon>
        <taxon>Enterobacterales</taxon>
        <taxon>Morganellaceae</taxon>
        <taxon>Photorhabdus</taxon>
    </lineage>
</organism>
<reference evidence="1 2" key="1">
    <citation type="journal article" date="2019" name="Int. J. Syst. Evol. Microbiol.">
        <title>Photorhabdus khanii subsp. guanajuatensis subsp. nov., isolated from Heterorhabditis atacamensis, and Photorhabdus luminescens subsp. mexicana subsp. nov., isolated from Heterorhabditis mexicana entomopathogenic nematodes.</title>
        <authorList>
            <person name="Machado R.A.R."/>
            <person name="Bruno P."/>
            <person name="Arce C.C.M."/>
            <person name="Liechti N."/>
            <person name="Kohler A."/>
            <person name="Bernal J."/>
            <person name="Bruggmann R."/>
            <person name="Turlings T.C.J."/>
        </authorList>
    </citation>
    <scope>NUCLEOTIDE SEQUENCE [LARGE SCALE GENOMIC DNA]</scope>
    <source>
        <strain evidence="1 2">MEX20-17</strain>
    </source>
</reference>
<comment type="caution">
    <text evidence="1">The sequence shown here is derived from an EMBL/GenBank/DDBJ whole genome shotgun (WGS) entry which is preliminary data.</text>
</comment>
<name>A0A4R4JS27_9GAMM</name>
<accession>A0A4R4JS27</accession>
<evidence type="ECO:0000313" key="2">
    <source>
        <dbReference type="Proteomes" id="UP000295598"/>
    </source>
</evidence>
<dbReference type="EMBL" id="PUJY01000016">
    <property type="protein sequence ID" value="TDB57318.1"/>
    <property type="molecule type" value="Genomic_DNA"/>
</dbReference>
<dbReference type="AlphaFoldDB" id="A0A4R4JS27"/>
<evidence type="ECO:0000313" key="1">
    <source>
        <dbReference type="EMBL" id="TDB57318.1"/>
    </source>
</evidence>